<comment type="caution">
    <text evidence="2">The sequence shown here is derived from an EMBL/GenBank/DDBJ whole genome shotgun (WGS) entry which is preliminary data.</text>
</comment>
<keyword evidence="3" id="KW-1185">Reference proteome</keyword>
<sequence>MPKKSNRQRKQPKKSTQALPEPDEANRAFVLPSDVLRMVFDYMLPCTTRSVNIMMLVPDLYCLLRKSHVDHQWRSVAAPLFYRNIVVLVERSTLGKPPSKNRGVHSNISLVLANHFENMVRDAVLAFADPWKPPKQLARSLQRSRVDEIAWSSVERLHINMAGDRGPNTLGPDDPFPDHDFDALNSFLSLAFPSLREISFEGRAIYAWFQCMPLNSFINEHIGGPKSLSTLHISSDIFPTLQPVCDDKLAPPLSIAHLMLEHLPEESARSLPLRRLLASTLEVLKLCRVPVGQIWDYFAADPVLKKSSGGKDLVFPRLRFLSLEFNTKVTLSPGFEDEVLLDALRDAMMPGGPDDSDFGFGLDESNNDGEDDDDDGEYIGRSTKRRNAGNVGSILGELDCDIELSQSSSGSSTENSGVIPSGSGSDRTLQSSSEPDDDDSDETTGEPEGSISVEPSAEIPDIGRITGKPELIAVNKAGYMLSSIYGTPRFPALTHLEIAKPRPGLQHFLALFYDSPIVSLAIMGKARNMPLDLDLTVFGGLSYFRLDCAGSETNNSSTQINTLLHRVFTAVNPGLQHLSLVVPPKLRVVVPDIDSIFSDNLAKLELKLGFNIEHLLVLLPRLPRLTKLALHEFAVEPVTIYEFTDALQQEKEPPISTSLQIVEIGTLADNDTLYWYEESLESPENYGDSELYLSLLLVLVRQVPSIKHFRILGGPDGEFDEAMLELDMTGVDQEYIDRLDGIEIQTLFSFT</sequence>
<feature type="region of interest" description="Disordered" evidence="1">
    <location>
        <begin position="405"/>
        <end position="464"/>
    </location>
</feature>
<feature type="compositionally biased region" description="Acidic residues" evidence="1">
    <location>
        <begin position="365"/>
        <end position="377"/>
    </location>
</feature>
<dbReference type="EMBL" id="JANBQF010000172">
    <property type="protein sequence ID" value="KAJ2004155.1"/>
    <property type="molecule type" value="Genomic_DNA"/>
</dbReference>
<organism evidence="2 3">
    <name type="scientific">Coemansia thaxteri</name>
    <dbReference type="NCBI Taxonomy" id="2663907"/>
    <lineage>
        <taxon>Eukaryota</taxon>
        <taxon>Fungi</taxon>
        <taxon>Fungi incertae sedis</taxon>
        <taxon>Zoopagomycota</taxon>
        <taxon>Kickxellomycotina</taxon>
        <taxon>Kickxellomycetes</taxon>
        <taxon>Kickxellales</taxon>
        <taxon>Kickxellaceae</taxon>
        <taxon>Coemansia</taxon>
    </lineage>
</organism>
<feature type="compositionally biased region" description="Low complexity" evidence="1">
    <location>
        <begin position="405"/>
        <end position="416"/>
    </location>
</feature>
<reference evidence="2" key="1">
    <citation type="submission" date="2022-07" db="EMBL/GenBank/DDBJ databases">
        <title>Phylogenomic reconstructions and comparative analyses of Kickxellomycotina fungi.</title>
        <authorList>
            <person name="Reynolds N.K."/>
            <person name="Stajich J.E."/>
            <person name="Barry K."/>
            <person name="Grigoriev I.V."/>
            <person name="Crous P."/>
            <person name="Smith M.E."/>
        </authorList>
    </citation>
    <scope>NUCLEOTIDE SEQUENCE</scope>
    <source>
        <strain evidence="2">IMI 214461</strain>
    </source>
</reference>
<feature type="compositionally biased region" description="Acidic residues" evidence="1">
    <location>
        <begin position="434"/>
        <end position="445"/>
    </location>
</feature>
<evidence type="ECO:0000313" key="2">
    <source>
        <dbReference type="EMBL" id="KAJ2004155.1"/>
    </source>
</evidence>
<evidence type="ECO:0000313" key="3">
    <source>
        <dbReference type="Proteomes" id="UP001150907"/>
    </source>
</evidence>
<dbReference type="AlphaFoldDB" id="A0A9W8BDY9"/>
<feature type="region of interest" description="Disordered" evidence="1">
    <location>
        <begin position="1"/>
        <end position="23"/>
    </location>
</feature>
<name>A0A9W8BDY9_9FUNG</name>
<gene>
    <name evidence="2" type="ORF">H4R26_002670</name>
</gene>
<feature type="compositionally biased region" description="Basic residues" evidence="1">
    <location>
        <begin position="1"/>
        <end position="13"/>
    </location>
</feature>
<accession>A0A9W8BDY9</accession>
<proteinExistence type="predicted"/>
<protein>
    <submittedName>
        <fullName evidence="2">Uncharacterized protein</fullName>
    </submittedName>
</protein>
<feature type="compositionally biased region" description="Low complexity" evidence="1">
    <location>
        <begin position="352"/>
        <end position="364"/>
    </location>
</feature>
<feature type="region of interest" description="Disordered" evidence="1">
    <location>
        <begin position="352"/>
        <end position="384"/>
    </location>
</feature>
<dbReference type="OrthoDB" id="5600363at2759"/>
<dbReference type="Proteomes" id="UP001150907">
    <property type="component" value="Unassembled WGS sequence"/>
</dbReference>
<evidence type="ECO:0000256" key="1">
    <source>
        <dbReference type="SAM" id="MobiDB-lite"/>
    </source>
</evidence>